<dbReference type="InterPro" id="IPR032675">
    <property type="entry name" value="LRR_dom_sf"/>
</dbReference>
<dbReference type="Proteomes" id="UP000657918">
    <property type="component" value="Unassembled WGS sequence"/>
</dbReference>
<dbReference type="AlphaFoldDB" id="A0A835JM28"/>
<name>A0A835JM28_9ROSI</name>
<evidence type="ECO:0000313" key="2">
    <source>
        <dbReference type="Proteomes" id="UP000657918"/>
    </source>
</evidence>
<dbReference type="Gene3D" id="3.80.10.10">
    <property type="entry name" value="Ribonuclease Inhibitor"/>
    <property type="match status" value="1"/>
</dbReference>
<organism evidence="1 2">
    <name type="scientific">Salix dunnii</name>
    <dbReference type="NCBI Taxonomy" id="1413687"/>
    <lineage>
        <taxon>Eukaryota</taxon>
        <taxon>Viridiplantae</taxon>
        <taxon>Streptophyta</taxon>
        <taxon>Embryophyta</taxon>
        <taxon>Tracheophyta</taxon>
        <taxon>Spermatophyta</taxon>
        <taxon>Magnoliopsida</taxon>
        <taxon>eudicotyledons</taxon>
        <taxon>Gunneridae</taxon>
        <taxon>Pentapetalae</taxon>
        <taxon>rosids</taxon>
        <taxon>fabids</taxon>
        <taxon>Malpighiales</taxon>
        <taxon>Salicaceae</taxon>
        <taxon>Saliceae</taxon>
        <taxon>Salix</taxon>
    </lineage>
</organism>
<proteinExistence type="predicted"/>
<keyword evidence="2" id="KW-1185">Reference proteome</keyword>
<gene>
    <name evidence="1" type="ORF">SADUNF_Sadunf13G0119200</name>
</gene>
<protein>
    <submittedName>
        <fullName evidence="1">Uncharacterized protein</fullName>
    </submittedName>
</protein>
<dbReference type="OrthoDB" id="550575at2759"/>
<evidence type="ECO:0000313" key="1">
    <source>
        <dbReference type="EMBL" id="KAF9670919.1"/>
    </source>
</evidence>
<accession>A0A835JM28</accession>
<reference evidence="1 2" key="1">
    <citation type="submission" date="2020-10" db="EMBL/GenBank/DDBJ databases">
        <title>Plant Genome Project.</title>
        <authorList>
            <person name="Zhang R.-G."/>
        </authorList>
    </citation>
    <scope>NUCLEOTIDE SEQUENCE [LARGE SCALE GENOMIC DNA]</scope>
    <source>
        <strain evidence="1">FAFU-HL-1</strain>
        <tissue evidence="1">Leaf</tissue>
    </source>
</reference>
<comment type="caution">
    <text evidence="1">The sequence shown here is derived from an EMBL/GenBank/DDBJ whole genome shotgun (WGS) entry which is preliminary data.</text>
</comment>
<sequence>MKTNKKTIMQGPISNQFDFLTEEIIFTILDYLNNDPFAKKKTLKPLRAELLSRALHRYPHIEYPEQTLCPRIEDSMLNVVSLSSKDVLCSINLSRSRFFLLILGWRFGFKLFQFVEIDLSNGVELNDLTTAAIAEAKNLERLWLARCKLINDMGIGCITAWCGKLRLFCLKWCFKTLNMSNSQNISHVSLSSLINDAENLLEPTMINLSYSSVAFGIGQHESPAEHDYATLERLDSKCLGIEFSTCSSFYYEPDKNTSSNKLKSWC</sequence>
<dbReference type="SUPFAM" id="SSF52047">
    <property type="entry name" value="RNI-like"/>
    <property type="match status" value="1"/>
</dbReference>
<dbReference type="EMBL" id="JADGMS010000013">
    <property type="protein sequence ID" value="KAF9670919.1"/>
    <property type="molecule type" value="Genomic_DNA"/>
</dbReference>